<protein>
    <submittedName>
        <fullName evidence="1">LacX</fullName>
    </submittedName>
</protein>
<name>A0A0H1YGR1_STRAG</name>
<evidence type="ECO:0000313" key="2">
    <source>
        <dbReference type="Proteomes" id="UP000250200"/>
    </source>
</evidence>
<dbReference type="InterPro" id="IPR011013">
    <property type="entry name" value="Gal_mutarotase_sf_dom"/>
</dbReference>
<comment type="caution">
    <text evidence="1">The sequence shown here is derived from an EMBL/GenBank/DDBJ whole genome shotgun (WGS) entry which is preliminary data.</text>
</comment>
<dbReference type="InterPro" id="IPR037481">
    <property type="entry name" value="LacX"/>
</dbReference>
<dbReference type="CDD" id="cd09024">
    <property type="entry name" value="Aldose_epim_lacX"/>
    <property type="match status" value="1"/>
</dbReference>
<reference evidence="1 2" key="1">
    <citation type="submission" date="2018-06" db="EMBL/GenBank/DDBJ databases">
        <authorList>
            <consortium name="Pathogen Informatics"/>
            <person name="Doyle S."/>
        </authorList>
    </citation>
    <scope>NUCLEOTIDE SEQUENCE [LARGE SCALE GENOMIC DNA]</scope>
    <source>
        <strain evidence="1 2">NCTC8181</strain>
    </source>
</reference>
<dbReference type="GO" id="GO:0030246">
    <property type="term" value="F:carbohydrate binding"/>
    <property type="evidence" value="ECO:0007669"/>
    <property type="project" value="InterPro"/>
</dbReference>
<sequence length="298" mass="34241">MVIELTNEELTVQFKEFGGALSSIKDSDGIEYLWQGNPEYWSGQAPVLFPICGSLRNDIGFFKNEDGSFHKGQIPRHGLVRKENFTFEQISENSVSFTITPNENMLENFPYQFELKIIYTLNDNTIRTEYQVTNHEDNKKMPFFIGGHPGFNCPLFDGEQYEDYYLEFEKEETCEVPKAFPETGLLDVQNRTAFLNQQKTIDLDYSLFDYDAITLDDIQSRSVSLRSKKHDKGLTLDFSDFPNLILWSTINKSSFIALEPWSGLSTSLEENDTVEDKRLVSFVNPGETAVKCFDITIL</sequence>
<dbReference type="SUPFAM" id="SSF74650">
    <property type="entry name" value="Galactose mutarotase-like"/>
    <property type="match status" value="1"/>
</dbReference>
<dbReference type="InterPro" id="IPR014718">
    <property type="entry name" value="GH-type_carb-bd"/>
</dbReference>
<dbReference type="PANTHER" id="PTHR11122">
    <property type="entry name" value="APOSPORY-ASSOCIATED PROTEIN C-RELATED"/>
    <property type="match status" value="1"/>
</dbReference>
<evidence type="ECO:0000313" key="1">
    <source>
        <dbReference type="EMBL" id="SQA18392.1"/>
    </source>
</evidence>
<dbReference type="InterPro" id="IPR008183">
    <property type="entry name" value="Aldose_1/G6P_1-epimerase"/>
</dbReference>
<dbReference type="EMBL" id="UAVB01000001">
    <property type="protein sequence ID" value="SQA18392.1"/>
    <property type="molecule type" value="Genomic_DNA"/>
</dbReference>
<proteinExistence type="predicted"/>
<dbReference type="Proteomes" id="UP000250200">
    <property type="component" value="Unassembled WGS sequence"/>
</dbReference>
<accession>A0A0H1YGR1</accession>
<dbReference type="PANTHER" id="PTHR11122:SF13">
    <property type="entry name" value="GLUCOSE-6-PHOSPHATE 1-EPIMERASE"/>
    <property type="match status" value="1"/>
</dbReference>
<dbReference type="AlphaFoldDB" id="A0A0H1YGR1"/>
<dbReference type="GO" id="GO:0016853">
    <property type="term" value="F:isomerase activity"/>
    <property type="evidence" value="ECO:0007669"/>
    <property type="project" value="InterPro"/>
</dbReference>
<dbReference type="RefSeq" id="WP_000234210.1">
    <property type="nucleotide sequence ID" value="NZ_CAACXY010000016.1"/>
</dbReference>
<dbReference type="Pfam" id="PF01263">
    <property type="entry name" value="Aldose_epim"/>
    <property type="match status" value="1"/>
</dbReference>
<organism evidence="1 2">
    <name type="scientific">Streptococcus agalactiae</name>
    <dbReference type="NCBI Taxonomy" id="1311"/>
    <lineage>
        <taxon>Bacteria</taxon>
        <taxon>Bacillati</taxon>
        <taxon>Bacillota</taxon>
        <taxon>Bacilli</taxon>
        <taxon>Lactobacillales</taxon>
        <taxon>Streptococcaceae</taxon>
        <taxon>Streptococcus</taxon>
    </lineage>
</organism>
<dbReference type="GO" id="GO:0005975">
    <property type="term" value="P:carbohydrate metabolic process"/>
    <property type="evidence" value="ECO:0007669"/>
    <property type="project" value="InterPro"/>
</dbReference>
<gene>
    <name evidence="1" type="primary">lacX</name>
    <name evidence="1" type="ORF">NCTC8181_01440</name>
</gene>
<dbReference type="Gene3D" id="2.70.98.10">
    <property type="match status" value="1"/>
</dbReference>